<dbReference type="PANTHER" id="PTHR32248">
    <property type="entry name" value="RNA POLYMERASE SIGMA-54 FACTOR"/>
    <property type="match status" value="1"/>
</dbReference>
<organism evidence="11 12">
    <name type="scientific">Bacillus subtilis subsp. subtilis</name>
    <dbReference type="NCBI Taxonomy" id="135461"/>
    <lineage>
        <taxon>Bacteria</taxon>
        <taxon>Bacillati</taxon>
        <taxon>Bacillota</taxon>
        <taxon>Bacilli</taxon>
        <taxon>Bacillales</taxon>
        <taxon>Bacillaceae</taxon>
        <taxon>Bacillus</taxon>
    </lineage>
</organism>
<evidence type="ECO:0000256" key="8">
    <source>
        <dbReference type="ARBA" id="ARBA00023163"/>
    </source>
</evidence>
<name>A0ABD3ZTC6_BACIU</name>
<dbReference type="InterPro" id="IPR007046">
    <property type="entry name" value="RNA_pol_sigma_54_core-bd"/>
</dbReference>
<keyword evidence="3" id="KW-0808">Transferase</keyword>
<dbReference type="Gene3D" id="1.10.10.1330">
    <property type="entry name" value="RNA polymerase sigma-54 factor, core-binding domain"/>
    <property type="match status" value="1"/>
</dbReference>
<dbReference type="PROSITE" id="PS00717">
    <property type="entry name" value="SIGMA54_1"/>
    <property type="match status" value="1"/>
</dbReference>
<keyword evidence="8" id="KW-0804">Transcription</keyword>
<evidence type="ECO:0000313" key="11">
    <source>
        <dbReference type="EMBL" id="KIL31385.1"/>
    </source>
</evidence>
<protein>
    <recommendedName>
        <fullName evidence="13">RNA polymerase factor sigma-54</fullName>
    </recommendedName>
</protein>
<dbReference type="Gene3D" id="1.10.10.60">
    <property type="entry name" value="Homeodomain-like"/>
    <property type="match status" value="1"/>
</dbReference>
<keyword evidence="5" id="KW-0805">Transcription regulation</keyword>
<keyword evidence="6" id="KW-0731">Sigma factor</keyword>
<evidence type="ECO:0000256" key="7">
    <source>
        <dbReference type="ARBA" id="ARBA00023125"/>
    </source>
</evidence>
<dbReference type="Pfam" id="PF04552">
    <property type="entry name" value="Sigma54_DBD"/>
    <property type="match status" value="1"/>
</dbReference>
<dbReference type="PROSITE" id="PS50044">
    <property type="entry name" value="SIGMA54_3"/>
    <property type="match status" value="1"/>
</dbReference>
<dbReference type="PANTHER" id="PTHR32248:SF4">
    <property type="entry name" value="RNA POLYMERASE SIGMA-54 FACTOR"/>
    <property type="match status" value="1"/>
</dbReference>
<comment type="similarity">
    <text evidence="1">Belongs to the sigma-54 factor family.</text>
</comment>
<evidence type="ECO:0000256" key="6">
    <source>
        <dbReference type="ARBA" id="ARBA00023082"/>
    </source>
</evidence>
<dbReference type="EMBL" id="JSXS01000060">
    <property type="protein sequence ID" value="KIL31385.1"/>
    <property type="molecule type" value="Genomic_DNA"/>
</dbReference>
<dbReference type="InterPro" id="IPR038709">
    <property type="entry name" value="RpoN_core-bd_sf"/>
</dbReference>
<dbReference type="GO" id="GO:0003677">
    <property type="term" value="F:DNA binding"/>
    <property type="evidence" value="ECO:0007669"/>
    <property type="project" value="UniProtKB-KW"/>
</dbReference>
<proteinExistence type="inferred from homology"/>
<evidence type="ECO:0000313" key="12">
    <source>
        <dbReference type="Proteomes" id="UP000031970"/>
    </source>
</evidence>
<feature type="domain" description="RNA polymerase sigma factor 54 core-binding" evidence="10">
    <location>
        <begin position="79"/>
        <end position="262"/>
    </location>
</feature>
<dbReference type="GO" id="GO:0016779">
    <property type="term" value="F:nucleotidyltransferase activity"/>
    <property type="evidence" value="ECO:0007669"/>
    <property type="project" value="UniProtKB-KW"/>
</dbReference>
<sequence length="437" mass="49817">MMDMKLQQVQVLKPQLTQELRQAITLLGYHSAELAEYIDELSLENPLIERKETDTPPLSYHKTNKNRMNAQEAGLQLSNPQKTLQDALKQQSLDMNLTNTEKKIFNYLIHSLDSNGYLEEDIEEAARRLSVSAKEAEAVLAKLQSLEPAGIGARSLQECILLQLQRLPNRNEQAEMLVSAHFDAFAQKKWKALSVEAGIPLHTIQDISDDIAALHPRPGLLFARPEQDVYIEPDIFITVKNGHIAAELNTRSFPEIDLHPQYRTLLSSGSCQDTVSYLSAKYQEWRWLSRALRQRKQTITRIINELITRQKDFFLKGRSAMKPLTLREVADCLSLHESTVSRAIKGKTIQTPYGLFEMKLFFSAKAEASGEGDASNYAVKMHLEDLINQEDKTKPLSDQKLVDLLYEQHGIQISRRTVAKYRDQMNIPSSAARKRYK</sequence>
<reference evidence="11 12" key="1">
    <citation type="submission" date="2014-11" db="EMBL/GenBank/DDBJ databases">
        <title>Draft Genome Sequences of Nine Bacillus subtilis Strains that Form Spores with High Heat-Resistance.</title>
        <authorList>
            <person name="Krawcyk A.O."/>
            <person name="Berendsen E.M."/>
            <person name="de Jong A."/>
            <person name="Holsappel S."/>
            <person name="Eijlander R.T."/>
            <person name="Wells-Bennik M."/>
            <person name="Kuipers O.P."/>
        </authorList>
    </citation>
    <scope>NUCLEOTIDE SEQUENCE [LARGE SCALE GENOMIC DNA]</scope>
    <source>
        <strain evidence="11 12">B4067</strain>
    </source>
</reference>
<dbReference type="InterPro" id="IPR007634">
    <property type="entry name" value="RNA_pol_sigma_54_DNA-bd"/>
</dbReference>
<keyword evidence="4" id="KW-0548">Nucleotidyltransferase</keyword>
<dbReference type="Proteomes" id="UP000031970">
    <property type="component" value="Unassembled WGS sequence"/>
</dbReference>
<dbReference type="Pfam" id="PF04963">
    <property type="entry name" value="Sigma54_CBD"/>
    <property type="match status" value="1"/>
</dbReference>
<comment type="caution">
    <text evidence="11">The sequence shown here is derived from an EMBL/GenBank/DDBJ whole genome shotgun (WGS) entry which is preliminary data.</text>
</comment>
<evidence type="ECO:0000256" key="4">
    <source>
        <dbReference type="ARBA" id="ARBA00022695"/>
    </source>
</evidence>
<evidence type="ECO:0000256" key="1">
    <source>
        <dbReference type="ARBA" id="ARBA00008798"/>
    </source>
</evidence>
<dbReference type="InterPro" id="IPR000394">
    <property type="entry name" value="RNA_pol_sigma_54"/>
</dbReference>
<dbReference type="GO" id="GO:0016987">
    <property type="term" value="F:sigma factor activity"/>
    <property type="evidence" value="ECO:0007669"/>
    <property type="project" value="UniProtKB-KW"/>
</dbReference>
<evidence type="ECO:0000256" key="5">
    <source>
        <dbReference type="ARBA" id="ARBA00023015"/>
    </source>
</evidence>
<evidence type="ECO:0000259" key="10">
    <source>
        <dbReference type="Pfam" id="PF04963"/>
    </source>
</evidence>
<dbReference type="GO" id="GO:0000428">
    <property type="term" value="C:DNA-directed RNA polymerase complex"/>
    <property type="evidence" value="ECO:0007669"/>
    <property type="project" value="UniProtKB-KW"/>
</dbReference>
<keyword evidence="2" id="KW-0240">DNA-directed RNA polymerase</keyword>
<dbReference type="Pfam" id="PF00309">
    <property type="entry name" value="Sigma54_AID"/>
    <property type="match status" value="1"/>
</dbReference>
<dbReference type="AlphaFoldDB" id="A0ABD3ZTC6"/>
<dbReference type="PIRSF" id="PIRSF000774">
    <property type="entry name" value="RpoN"/>
    <property type="match status" value="1"/>
</dbReference>
<evidence type="ECO:0000256" key="3">
    <source>
        <dbReference type="ARBA" id="ARBA00022679"/>
    </source>
</evidence>
<dbReference type="PROSITE" id="PS00718">
    <property type="entry name" value="SIGMA54_2"/>
    <property type="match status" value="1"/>
</dbReference>
<dbReference type="PRINTS" id="PR00045">
    <property type="entry name" value="SIGMA54FCT"/>
</dbReference>
<dbReference type="NCBIfam" id="TIGR02395">
    <property type="entry name" value="rpoN_sigma"/>
    <property type="match status" value="1"/>
</dbReference>
<accession>A0ABD3ZTC6</accession>
<gene>
    <name evidence="11" type="ORF">B4067_3885</name>
</gene>
<keyword evidence="7" id="KW-0238">DNA-binding</keyword>
<evidence type="ECO:0000256" key="2">
    <source>
        <dbReference type="ARBA" id="ARBA00022478"/>
    </source>
</evidence>
<evidence type="ECO:0000259" key="9">
    <source>
        <dbReference type="Pfam" id="PF04552"/>
    </source>
</evidence>
<feature type="domain" description="RNA polymerase sigma factor 54 DNA-binding" evidence="9">
    <location>
        <begin position="276"/>
        <end position="435"/>
    </location>
</feature>
<evidence type="ECO:0008006" key="13">
    <source>
        <dbReference type="Google" id="ProtNLM"/>
    </source>
</evidence>